<dbReference type="RefSeq" id="WP_349173088.1">
    <property type="nucleotide sequence ID" value="NZ_JBBMEU010000004.1"/>
</dbReference>
<gene>
    <name evidence="2" type="ORF">WMO23_01385</name>
</gene>
<sequence>MKKWQILLGALCISVSSLTAFAADEPAKVEPAAAIVLTDPTVNVKNLDDFYILKGSAYDKVTGLLQNLPSQTTGLVGSYYFRVDKNVVGDYFYHVKAYDTVSHVLIGNYFVAKDESCAWKLQAGDDAALIYGNAEKLMDKVEVVVYPKKIPLGSYGIIRVHVPGMVPYDVKATSLNTKVADITEKMNIHPMQAGKTDLVIDIKIGDTVRTVTKSITIVDEADRHTSEPSHSGPSVGVGIGIGWGGGWHHHGGGIGIGVGPWW</sequence>
<dbReference type="Proteomes" id="UP001433088">
    <property type="component" value="Unassembled WGS sequence"/>
</dbReference>
<feature type="signal peptide" evidence="1">
    <location>
        <begin position="1"/>
        <end position="22"/>
    </location>
</feature>
<evidence type="ECO:0000256" key="1">
    <source>
        <dbReference type="SAM" id="SignalP"/>
    </source>
</evidence>
<comment type="caution">
    <text evidence="2">The sequence shown here is derived from an EMBL/GenBank/DDBJ whole genome shotgun (WGS) entry which is preliminary data.</text>
</comment>
<evidence type="ECO:0000313" key="3">
    <source>
        <dbReference type="Proteomes" id="UP001433088"/>
    </source>
</evidence>
<protein>
    <submittedName>
        <fullName evidence="2">Uncharacterized protein</fullName>
    </submittedName>
</protein>
<keyword evidence="3" id="KW-1185">Reference proteome</keyword>
<accession>A0ABV1CTA5</accession>
<evidence type="ECO:0000313" key="2">
    <source>
        <dbReference type="EMBL" id="MEQ2421389.1"/>
    </source>
</evidence>
<keyword evidence="1" id="KW-0732">Signal</keyword>
<dbReference type="EMBL" id="JBBMEU010000004">
    <property type="protein sequence ID" value="MEQ2421389.1"/>
    <property type="molecule type" value="Genomic_DNA"/>
</dbReference>
<proteinExistence type="predicted"/>
<feature type="chain" id="PRO_5045807003" evidence="1">
    <location>
        <begin position="23"/>
        <end position="262"/>
    </location>
</feature>
<reference evidence="2 3" key="1">
    <citation type="submission" date="2024-03" db="EMBL/GenBank/DDBJ databases">
        <title>Human intestinal bacterial collection.</title>
        <authorList>
            <person name="Pauvert C."/>
            <person name="Hitch T.C.A."/>
            <person name="Clavel T."/>
        </authorList>
    </citation>
    <scope>NUCLEOTIDE SEQUENCE [LARGE SCALE GENOMIC DNA]</scope>
    <source>
        <strain evidence="2 3">CLA-AA-H81</strain>
    </source>
</reference>
<name>A0ABV1CTA5_9FIRM</name>
<organism evidence="2 3">
    <name type="scientific">Megasphaera intestinihominis</name>
    <dbReference type="NCBI Taxonomy" id="3133159"/>
    <lineage>
        <taxon>Bacteria</taxon>
        <taxon>Bacillati</taxon>
        <taxon>Bacillota</taxon>
        <taxon>Negativicutes</taxon>
        <taxon>Veillonellales</taxon>
        <taxon>Veillonellaceae</taxon>
        <taxon>Megasphaera</taxon>
    </lineage>
</organism>